<evidence type="ECO:0000313" key="3">
    <source>
        <dbReference type="EMBL" id="GLP97036.1"/>
    </source>
</evidence>
<evidence type="ECO:0000256" key="2">
    <source>
        <dbReference type="ARBA" id="ARBA00022801"/>
    </source>
</evidence>
<keyword evidence="4" id="KW-1185">Reference proteome</keyword>
<comment type="caution">
    <text evidence="3">The sequence shown here is derived from an EMBL/GenBank/DDBJ whole genome shotgun (WGS) entry which is preliminary data.</text>
</comment>
<reference evidence="3" key="1">
    <citation type="journal article" date="2014" name="Int. J. Syst. Evol. Microbiol.">
        <title>Complete genome sequence of Corynebacterium casei LMG S-19264T (=DSM 44701T), isolated from a smear-ripened cheese.</title>
        <authorList>
            <consortium name="US DOE Joint Genome Institute (JGI-PGF)"/>
            <person name="Walter F."/>
            <person name="Albersmeier A."/>
            <person name="Kalinowski J."/>
            <person name="Ruckert C."/>
        </authorList>
    </citation>
    <scope>NUCLEOTIDE SEQUENCE</scope>
    <source>
        <strain evidence="3">NBRC 101628</strain>
    </source>
</reference>
<sequence>MEITAQARVVVPFQDCDPMNVVWHGNYFRYLEEGRTALLDTIDFGYMTMKQEGFMFPVVDTRMKYISSARFEDELIIHAKLDEWENRLKISYRIINSRDGTTCVKAHTTHCAVGIADGQMRYASPQCLINRVNAKVSL</sequence>
<dbReference type="PANTHER" id="PTHR31793:SF27">
    <property type="entry name" value="NOVEL THIOESTERASE SUPERFAMILY DOMAIN AND SAPOSIN A-TYPE DOMAIN CONTAINING PROTEIN (0610012H03RIK)"/>
    <property type="match status" value="1"/>
</dbReference>
<dbReference type="EMBL" id="BSNC01000005">
    <property type="protein sequence ID" value="GLP97036.1"/>
    <property type="molecule type" value="Genomic_DNA"/>
</dbReference>
<dbReference type="InterPro" id="IPR029069">
    <property type="entry name" value="HotDog_dom_sf"/>
</dbReference>
<evidence type="ECO:0000256" key="1">
    <source>
        <dbReference type="ARBA" id="ARBA00005953"/>
    </source>
</evidence>
<keyword evidence="2" id="KW-0378">Hydrolase</keyword>
<dbReference type="Proteomes" id="UP001161422">
    <property type="component" value="Unassembled WGS sequence"/>
</dbReference>
<comment type="similarity">
    <text evidence="1">Belongs to the 4-hydroxybenzoyl-CoA thioesterase family.</text>
</comment>
<protein>
    <submittedName>
        <fullName evidence="3">4-hydroxybenzoyl-CoA thioesterase</fullName>
    </submittedName>
</protein>
<name>A0AA37RXN0_9GAMM</name>
<dbReference type="CDD" id="cd00586">
    <property type="entry name" value="4HBT"/>
    <property type="match status" value="1"/>
</dbReference>
<dbReference type="PANTHER" id="PTHR31793">
    <property type="entry name" value="4-HYDROXYBENZOYL-COA THIOESTERASE FAMILY MEMBER"/>
    <property type="match status" value="1"/>
</dbReference>
<reference evidence="3" key="2">
    <citation type="submission" date="2023-01" db="EMBL/GenBank/DDBJ databases">
        <title>Draft genome sequence of Paraferrimonas sedimenticola strain NBRC 101628.</title>
        <authorList>
            <person name="Sun Q."/>
            <person name="Mori K."/>
        </authorList>
    </citation>
    <scope>NUCLEOTIDE SEQUENCE</scope>
    <source>
        <strain evidence="3">NBRC 101628</strain>
    </source>
</reference>
<gene>
    <name evidence="3" type="ORF">GCM10007895_23420</name>
</gene>
<dbReference type="InterPro" id="IPR050563">
    <property type="entry name" value="4-hydroxybenzoyl-CoA_TE"/>
</dbReference>
<dbReference type="InterPro" id="IPR006684">
    <property type="entry name" value="YbgC/YbaW"/>
</dbReference>
<dbReference type="RefSeq" id="WP_095504338.1">
    <property type="nucleotide sequence ID" value="NZ_NRIR01000001.1"/>
</dbReference>
<organism evidence="3 4">
    <name type="scientific">Paraferrimonas sedimenticola</name>
    <dbReference type="NCBI Taxonomy" id="375674"/>
    <lineage>
        <taxon>Bacteria</taxon>
        <taxon>Pseudomonadati</taxon>
        <taxon>Pseudomonadota</taxon>
        <taxon>Gammaproteobacteria</taxon>
        <taxon>Alteromonadales</taxon>
        <taxon>Ferrimonadaceae</taxon>
        <taxon>Paraferrimonas</taxon>
    </lineage>
</organism>
<evidence type="ECO:0000313" key="4">
    <source>
        <dbReference type="Proteomes" id="UP001161422"/>
    </source>
</evidence>
<dbReference type="SUPFAM" id="SSF54637">
    <property type="entry name" value="Thioesterase/thiol ester dehydrase-isomerase"/>
    <property type="match status" value="1"/>
</dbReference>
<dbReference type="AlphaFoldDB" id="A0AA37RXN0"/>
<dbReference type="Gene3D" id="3.10.129.10">
    <property type="entry name" value="Hotdog Thioesterase"/>
    <property type="match status" value="1"/>
</dbReference>
<dbReference type="GO" id="GO:0047617">
    <property type="term" value="F:fatty acyl-CoA hydrolase activity"/>
    <property type="evidence" value="ECO:0007669"/>
    <property type="project" value="TreeGrafter"/>
</dbReference>
<dbReference type="NCBIfam" id="TIGR00051">
    <property type="entry name" value="YbgC/FadM family acyl-CoA thioesterase"/>
    <property type="match status" value="1"/>
</dbReference>
<dbReference type="PIRSF" id="PIRSF003230">
    <property type="entry name" value="YbgC"/>
    <property type="match status" value="1"/>
</dbReference>
<proteinExistence type="inferred from homology"/>
<accession>A0AA37RXN0</accession>
<dbReference type="Pfam" id="PF13279">
    <property type="entry name" value="4HBT_2"/>
    <property type="match status" value="1"/>
</dbReference>